<dbReference type="PANTHER" id="PTHR34654:SF1">
    <property type="entry name" value="RNA-BINDING PROTEIN KHPA"/>
    <property type="match status" value="1"/>
</dbReference>
<dbReference type="GO" id="GO:0003723">
    <property type="term" value="F:RNA binding"/>
    <property type="evidence" value="ECO:0007669"/>
    <property type="project" value="UniProtKB-UniRule"/>
</dbReference>
<evidence type="ECO:0000313" key="4">
    <source>
        <dbReference type="EMBL" id="OGY14023.1"/>
    </source>
</evidence>
<keyword evidence="2 3" id="KW-0694">RNA-binding</keyword>
<dbReference type="SUPFAM" id="SSF54814">
    <property type="entry name" value="Prokaryotic type KH domain (KH-domain type II)"/>
    <property type="match status" value="1"/>
</dbReference>
<protein>
    <submittedName>
        <fullName evidence="4">Uncharacterized protein</fullName>
    </submittedName>
</protein>
<dbReference type="Gene3D" id="3.30.1370.10">
    <property type="entry name" value="K Homology domain, type 1"/>
    <property type="match status" value="1"/>
</dbReference>
<dbReference type="EMBL" id="MHCC01000004">
    <property type="protein sequence ID" value="OGY14023.1"/>
    <property type="molecule type" value="Genomic_DNA"/>
</dbReference>
<dbReference type="AlphaFoldDB" id="A0A1G1VF08"/>
<evidence type="ECO:0000256" key="1">
    <source>
        <dbReference type="ARBA" id="ARBA00022490"/>
    </source>
</evidence>
<organism evidence="4 5">
    <name type="scientific">Candidatus Blackburnbacteria bacterium RIFCSPLOWO2_01_FULL_40_20</name>
    <dbReference type="NCBI Taxonomy" id="1797519"/>
    <lineage>
        <taxon>Bacteria</taxon>
        <taxon>Candidatus Blackburniibacteriota</taxon>
    </lineage>
</organism>
<evidence type="ECO:0000313" key="5">
    <source>
        <dbReference type="Proteomes" id="UP000178659"/>
    </source>
</evidence>
<dbReference type="PANTHER" id="PTHR34654">
    <property type="entry name" value="UPF0109 PROTEIN SCO5592"/>
    <property type="match status" value="1"/>
</dbReference>
<dbReference type="InterPro" id="IPR020627">
    <property type="entry name" value="KhpA"/>
</dbReference>
<name>A0A1G1VF08_9BACT</name>
<dbReference type="PROSITE" id="PS50084">
    <property type="entry name" value="KH_TYPE_1"/>
    <property type="match status" value="1"/>
</dbReference>
<comment type="caution">
    <text evidence="4">The sequence shown here is derived from an EMBL/GenBank/DDBJ whole genome shotgun (WGS) entry which is preliminary data.</text>
</comment>
<dbReference type="Pfam" id="PF13083">
    <property type="entry name" value="KH_KhpA-B"/>
    <property type="match status" value="1"/>
</dbReference>
<dbReference type="Proteomes" id="UP000178659">
    <property type="component" value="Unassembled WGS sequence"/>
</dbReference>
<dbReference type="InterPro" id="IPR009019">
    <property type="entry name" value="KH_sf_prok-type"/>
</dbReference>
<keyword evidence="1" id="KW-0963">Cytoplasm</keyword>
<gene>
    <name evidence="4" type="ORF">A3A77_03440</name>
</gene>
<dbReference type="InterPro" id="IPR036612">
    <property type="entry name" value="KH_dom_type_1_sf"/>
</dbReference>
<proteinExistence type="predicted"/>
<reference evidence="4 5" key="1">
    <citation type="journal article" date="2016" name="Nat. Commun.">
        <title>Thousands of microbial genomes shed light on interconnected biogeochemical processes in an aquifer system.</title>
        <authorList>
            <person name="Anantharaman K."/>
            <person name="Brown C.T."/>
            <person name="Hug L.A."/>
            <person name="Sharon I."/>
            <person name="Castelle C.J."/>
            <person name="Probst A.J."/>
            <person name="Thomas B.C."/>
            <person name="Singh A."/>
            <person name="Wilkins M.J."/>
            <person name="Karaoz U."/>
            <person name="Brodie E.L."/>
            <person name="Williams K.H."/>
            <person name="Hubbard S.S."/>
            <person name="Banfield J.F."/>
        </authorList>
    </citation>
    <scope>NUCLEOTIDE SEQUENCE [LARGE SCALE GENOMIC DNA]</scope>
</reference>
<evidence type="ECO:0000256" key="3">
    <source>
        <dbReference type="PROSITE-ProRule" id="PRU00117"/>
    </source>
</evidence>
<evidence type="ECO:0000256" key="2">
    <source>
        <dbReference type="ARBA" id="ARBA00022884"/>
    </source>
</evidence>
<sequence>MISLLEYLIKEITGNEDISINEETSSDVQVYYIKAPSSVIGSIIGKNGRTIRAIRSICRARAIKDQVNIAIRVEESAS</sequence>
<accession>A0A1G1VF08</accession>